<gene>
    <name evidence="1" type="ORF">SAMN03080598_03500</name>
</gene>
<dbReference type="Proteomes" id="UP000236736">
    <property type="component" value="Unassembled WGS sequence"/>
</dbReference>
<name>A0A1H5ZG61_9BACT</name>
<dbReference type="AlphaFoldDB" id="A0A1H5ZG61"/>
<accession>A0A1H5ZG61</accession>
<dbReference type="RefSeq" id="WP_103926099.1">
    <property type="nucleotide sequence ID" value="NZ_FNVR01000027.1"/>
</dbReference>
<organism evidence="1 2">
    <name type="scientific">Algoriphagus boritolerans DSM 17298 = JCM 18970</name>
    <dbReference type="NCBI Taxonomy" id="1120964"/>
    <lineage>
        <taxon>Bacteria</taxon>
        <taxon>Pseudomonadati</taxon>
        <taxon>Bacteroidota</taxon>
        <taxon>Cytophagia</taxon>
        <taxon>Cytophagales</taxon>
        <taxon>Cyclobacteriaceae</taxon>
        <taxon>Algoriphagus</taxon>
    </lineage>
</organism>
<evidence type="ECO:0000313" key="1">
    <source>
        <dbReference type="EMBL" id="SEG35418.1"/>
    </source>
</evidence>
<reference evidence="2" key="1">
    <citation type="submission" date="2016-10" db="EMBL/GenBank/DDBJ databases">
        <authorList>
            <person name="Varghese N."/>
            <person name="Submissions S."/>
        </authorList>
    </citation>
    <scope>NUCLEOTIDE SEQUENCE [LARGE SCALE GENOMIC DNA]</scope>
    <source>
        <strain evidence="2">DSM 17298</strain>
    </source>
</reference>
<sequence>MKKYLYVLCAIYILVKGEVFSQVTNLDEEPNDVVLNTFDQSTMYYLSPVSSFGISLGYNAMRDKMDTELGLSQKRLVEFIGMGMGWRNRRMFYGLHLGTSALSGLSKSVVGNLTNKSQTSDTFFDLSVGRALVSTPQFYLILRAEGGLHVRSLQITQIDQGAFDLNDFGNAPGIAWPEMEHISGTLGVAVEYMPKAFRPISVLESIQFGYKTGIGAPDWRSPDLTLANSFSDRMSMLFLKVMVVISREK</sequence>
<dbReference type="EMBL" id="FNVR01000027">
    <property type="protein sequence ID" value="SEG35418.1"/>
    <property type="molecule type" value="Genomic_DNA"/>
</dbReference>
<evidence type="ECO:0000313" key="2">
    <source>
        <dbReference type="Proteomes" id="UP000236736"/>
    </source>
</evidence>
<protein>
    <submittedName>
        <fullName evidence="1">Uncharacterized protein</fullName>
    </submittedName>
</protein>
<proteinExistence type="predicted"/>
<keyword evidence="2" id="KW-1185">Reference proteome</keyword>
<dbReference type="STRING" id="1120964.GCA_001313265_06478"/>
<dbReference type="OrthoDB" id="838783at2"/>